<gene>
    <name evidence="4" type="ORF">C8J30_1026</name>
</gene>
<organism evidence="4 5">
    <name type="scientific">Rhodobacter viridis</name>
    <dbReference type="NCBI Taxonomy" id="1054202"/>
    <lineage>
        <taxon>Bacteria</taxon>
        <taxon>Pseudomonadati</taxon>
        <taxon>Pseudomonadota</taxon>
        <taxon>Alphaproteobacteria</taxon>
        <taxon>Rhodobacterales</taxon>
        <taxon>Rhodobacter group</taxon>
        <taxon>Rhodobacter</taxon>
    </lineage>
</organism>
<accession>A0A318U5P0</accession>
<protein>
    <submittedName>
        <fullName evidence="4">Response regulator receiver protein</fullName>
    </submittedName>
</protein>
<dbReference type="SUPFAM" id="SSF52172">
    <property type="entry name" value="CheY-like"/>
    <property type="match status" value="1"/>
</dbReference>
<dbReference type="InterPro" id="IPR001789">
    <property type="entry name" value="Sig_transdc_resp-reg_receiver"/>
</dbReference>
<dbReference type="PROSITE" id="PS50110">
    <property type="entry name" value="RESPONSE_REGULATORY"/>
    <property type="match status" value="1"/>
</dbReference>
<keyword evidence="1 2" id="KW-0597">Phosphoprotein</keyword>
<dbReference type="GO" id="GO:0000160">
    <property type="term" value="P:phosphorelay signal transduction system"/>
    <property type="evidence" value="ECO:0007669"/>
    <property type="project" value="InterPro"/>
</dbReference>
<feature type="modified residue" description="4-aspartylphosphate" evidence="2">
    <location>
        <position position="59"/>
    </location>
</feature>
<dbReference type="AlphaFoldDB" id="A0A318U5P0"/>
<sequence>MNGQSGRRRRVLIVEDEDNIAIALDYLLGREGLDHTRMDTGLGAVDRIRADHPDLVLLDVMLPEVSGYEICQEVRADGALSDVRIVMMTARGSALERRKALALGADGFIAKPFELKELRDELHRLLDAEGA</sequence>
<proteinExistence type="predicted"/>
<comment type="caution">
    <text evidence="4">The sequence shown here is derived from an EMBL/GenBank/DDBJ whole genome shotgun (WGS) entry which is preliminary data.</text>
</comment>
<dbReference type="EMBL" id="QJTK01000002">
    <property type="protein sequence ID" value="PYF11696.1"/>
    <property type="molecule type" value="Genomic_DNA"/>
</dbReference>
<name>A0A318U5P0_9RHOB</name>
<evidence type="ECO:0000256" key="2">
    <source>
        <dbReference type="PROSITE-ProRule" id="PRU00169"/>
    </source>
</evidence>
<evidence type="ECO:0000313" key="4">
    <source>
        <dbReference type="EMBL" id="PYF11696.1"/>
    </source>
</evidence>
<evidence type="ECO:0000259" key="3">
    <source>
        <dbReference type="PROSITE" id="PS50110"/>
    </source>
</evidence>
<dbReference type="InterPro" id="IPR050595">
    <property type="entry name" value="Bact_response_regulator"/>
</dbReference>
<dbReference type="PANTHER" id="PTHR44591">
    <property type="entry name" value="STRESS RESPONSE REGULATOR PROTEIN 1"/>
    <property type="match status" value="1"/>
</dbReference>
<dbReference type="OrthoDB" id="9801602at2"/>
<dbReference type="CDD" id="cd17574">
    <property type="entry name" value="REC_OmpR"/>
    <property type="match status" value="1"/>
</dbReference>
<evidence type="ECO:0000256" key="1">
    <source>
        <dbReference type="ARBA" id="ARBA00022553"/>
    </source>
</evidence>
<dbReference type="Proteomes" id="UP000247727">
    <property type="component" value="Unassembled WGS sequence"/>
</dbReference>
<dbReference type="InterPro" id="IPR011006">
    <property type="entry name" value="CheY-like_superfamily"/>
</dbReference>
<keyword evidence="5" id="KW-1185">Reference proteome</keyword>
<dbReference type="PANTHER" id="PTHR44591:SF3">
    <property type="entry name" value="RESPONSE REGULATORY DOMAIN-CONTAINING PROTEIN"/>
    <property type="match status" value="1"/>
</dbReference>
<reference evidence="4 5" key="1">
    <citation type="submission" date="2018-06" db="EMBL/GenBank/DDBJ databases">
        <title>Genomic Encyclopedia of Type Strains, Phase III (KMG-III): the genomes of soil and plant-associated and newly described type strains.</title>
        <authorList>
            <person name="Whitman W."/>
        </authorList>
    </citation>
    <scope>NUCLEOTIDE SEQUENCE [LARGE SCALE GENOMIC DNA]</scope>
    <source>
        <strain evidence="4 5">JA737</strain>
    </source>
</reference>
<feature type="domain" description="Response regulatory" evidence="3">
    <location>
        <begin position="10"/>
        <end position="126"/>
    </location>
</feature>
<dbReference type="Gene3D" id="3.40.50.2300">
    <property type="match status" value="1"/>
</dbReference>
<dbReference type="SMART" id="SM00448">
    <property type="entry name" value="REC"/>
    <property type="match status" value="1"/>
</dbReference>
<dbReference type="Pfam" id="PF00072">
    <property type="entry name" value="Response_reg"/>
    <property type="match status" value="1"/>
</dbReference>
<evidence type="ECO:0000313" key="5">
    <source>
        <dbReference type="Proteomes" id="UP000247727"/>
    </source>
</evidence>
<dbReference type="RefSeq" id="WP_110804315.1">
    <property type="nucleotide sequence ID" value="NZ_QJTK01000002.1"/>
</dbReference>